<gene>
    <name evidence="1" type="ORF">Pme01_42670</name>
</gene>
<dbReference type="RefSeq" id="WP_168114334.1">
    <property type="nucleotide sequence ID" value="NZ_BOON01000040.1"/>
</dbReference>
<organism evidence="1 2">
    <name type="scientific">Planosporangium mesophilum</name>
    <dbReference type="NCBI Taxonomy" id="689768"/>
    <lineage>
        <taxon>Bacteria</taxon>
        <taxon>Bacillati</taxon>
        <taxon>Actinomycetota</taxon>
        <taxon>Actinomycetes</taxon>
        <taxon>Micromonosporales</taxon>
        <taxon>Micromonosporaceae</taxon>
        <taxon>Planosporangium</taxon>
    </lineage>
</organism>
<protein>
    <submittedName>
        <fullName evidence="1">Uncharacterized protein</fullName>
    </submittedName>
</protein>
<dbReference type="Proteomes" id="UP000599074">
    <property type="component" value="Unassembled WGS sequence"/>
</dbReference>
<proteinExistence type="predicted"/>
<keyword evidence="2" id="KW-1185">Reference proteome</keyword>
<dbReference type="AlphaFoldDB" id="A0A8J3TCK7"/>
<dbReference type="EMBL" id="BOON01000040">
    <property type="protein sequence ID" value="GII24670.1"/>
    <property type="molecule type" value="Genomic_DNA"/>
</dbReference>
<reference evidence="1" key="1">
    <citation type="submission" date="2021-01" db="EMBL/GenBank/DDBJ databases">
        <title>Whole genome shotgun sequence of Planosporangium mesophilum NBRC 109066.</title>
        <authorList>
            <person name="Komaki H."/>
            <person name="Tamura T."/>
        </authorList>
    </citation>
    <scope>NUCLEOTIDE SEQUENCE</scope>
    <source>
        <strain evidence="1">NBRC 109066</strain>
    </source>
</reference>
<name>A0A8J3TCK7_9ACTN</name>
<evidence type="ECO:0000313" key="1">
    <source>
        <dbReference type="EMBL" id="GII24670.1"/>
    </source>
</evidence>
<evidence type="ECO:0000313" key="2">
    <source>
        <dbReference type="Proteomes" id="UP000599074"/>
    </source>
</evidence>
<sequence>MTNPAGTMPPRPDRLFVADDILSGRVRLDAYPFRYILIGSSPSRAVGVAFGGRSGANAMIDVILTAVEFLEDHGWELVSIDQGGTVACMRRAPRR</sequence>
<accession>A0A8J3TCK7</accession>
<comment type="caution">
    <text evidence="1">The sequence shown here is derived from an EMBL/GenBank/DDBJ whole genome shotgun (WGS) entry which is preliminary data.</text>
</comment>